<evidence type="ECO:0000259" key="1">
    <source>
        <dbReference type="PROSITE" id="PS51186"/>
    </source>
</evidence>
<dbReference type="Gene3D" id="3.40.630.30">
    <property type="match status" value="1"/>
</dbReference>
<dbReference type="SUPFAM" id="SSF55729">
    <property type="entry name" value="Acyl-CoA N-acyltransferases (Nat)"/>
    <property type="match status" value="1"/>
</dbReference>
<evidence type="ECO:0000313" key="3">
    <source>
        <dbReference type="Proteomes" id="UP001597451"/>
    </source>
</evidence>
<dbReference type="Proteomes" id="UP001597451">
    <property type="component" value="Unassembled WGS sequence"/>
</dbReference>
<dbReference type="GO" id="GO:0016746">
    <property type="term" value="F:acyltransferase activity"/>
    <property type="evidence" value="ECO:0007669"/>
    <property type="project" value="UniProtKB-KW"/>
</dbReference>
<dbReference type="EMBL" id="JBHUMX010000041">
    <property type="protein sequence ID" value="MFD2630149.1"/>
    <property type="molecule type" value="Genomic_DNA"/>
</dbReference>
<organism evidence="2 3">
    <name type="scientific">Oceanobacillus kapialis</name>
    <dbReference type="NCBI Taxonomy" id="481353"/>
    <lineage>
        <taxon>Bacteria</taxon>
        <taxon>Bacillati</taxon>
        <taxon>Bacillota</taxon>
        <taxon>Bacilli</taxon>
        <taxon>Bacillales</taxon>
        <taxon>Bacillaceae</taxon>
        <taxon>Oceanobacillus</taxon>
    </lineage>
</organism>
<keyword evidence="2" id="KW-0808">Transferase</keyword>
<evidence type="ECO:0000313" key="2">
    <source>
        <dbReference type="EMBL" id="MFD2630149.1"/>
    </source>
</evidence>
<gene>
    <name evidence="2" type="ORF">ACFSUN_15285</name>
</gene>
<dbReference type="InterPro" id="IPR016181">
    <property type="entry name" value="Acyl_CoA_acyltransferase"/>
</dbReference>
<keyword evidence="3" id="KW-1185">Reference proteome</keyword>
<feature type="domain" description="N-acetyltransferase" evidence="1">
    <location>
        <begin position="1"/>
        <end position="170"/>
    </location>
</feature>
<proteinExistence type="predicted"/>
<dbReference type="CDD" id="cd04301">
    <property type="entry name" value="NAT_SF"/>
    <property type="match status" value="1"/>
</dbReference>
<dbReference type="Pfam" id="PF00583">
    <property type="entry name" value="Acetyltransf_1"/>
    <property type="match status" value="1"/>
</dbReference>
<dbReference type="RefSeq" id="WP_379563090.1">
    <property type="nucleotide sequence ID" value="NZ_JBHUMX010000041.1"/>
</dbReference>
<accession>A0ABW5Q3E9</accession>
<reference evidence="3" key="1">
    <citation type="journal article" date="2019" name="Int. J. Syst. Evol. Microbiol.">
        <title>The Global Catalogue of Microorganisms (GCM) 10K type strain sequencing project: providing services to taxonomists for standard genome sequencing and annotation.</title>
        <authorList>
            <consortium name="The Broad Institute Genomics Platform"/>
            <consortium name="The Broad Institute Genome Sequencing Center for Infectious Disease"/>
            <person name="Wu L."/>
            <person name="Ma J."/>
        </authorList>
    </citation>
    <scope>NUCLEOTIDE SEQUENCE [LARGE SCALE GENOMIC DNA]</scope>
    <source>
        <strain evidence="3">TISTR 1858</strain>
    </source>
</reference>
<sequence length="174" mass="19939">MQIRQAKALDALAIARVHVDAWRSTYEGIIPDEYLHKLSYEGRTKLWLENLKTDIVFVALNDRHEIVGFATAGVKKTKGYDVFQGELYAIYILKEYQGMSIGKQLVHKVVEHLKTLEINSMVVLVLKENPAVQFYKLLYARKIDSLTISIAGKTLQEEVYGWEDLEPLLEGNKQ</sequence>
<dbReference type="InterPro" id="IPR000182">
    <property type="entry name" value="GNAT_dom"/>
</dbReference>
<keyword evidence="2" id="KW-0012">Acyltransferase</keyword>
<comment type="caution">
    <text evidence="2">The sequence shown here is derived from an EMBL/GenBank/DDBJ whole genome shotgun (WGS) entry which is preliminary data.</text>
</comment>
<protein>
    <submittedName>
        <fullName evidence="2">GNAT family N-acetyltransferase</fullName>
        <ecNumber evidence="2">2.3.-.-</ecNumber>
    </submittedName>
</protein>
<dbReference type="PROSITE" id="PS51186">
    <property type="entry name" value="GNAT"/>
    <property type="match status" value="1"/>
</dbReference>
<name>A0ABW5Q3E9_9BACI</name>
<dbReference type="EC" id="2.3.-.-" evidence="2"/>